<evidence type="ECO:0008006" key="5">
    <source>
        <dbReference type="Google" id="ProtNLM"/>
    </source>
</evidence>
<keyword evidence="3" id="KW-0614">Plasmid</keyword>
<reference evidence="3 4" key="1">
    <citation type="journal article" date="2009" name="PLoS ONE">
        <title>Methylobacterium genome sequences: a reference blueprint to investigate microbial metabolism of C1 compounds from natural and industrial sources.</title>
        <authorList>
            <person name="Vuilleumier S."/>
            <person name="Chistoserdova L."/>
            <person name="Lee M.-C."/>
            <person name="Bringel F."/>
            <person name="Lajus A."/>
            <person name="Zhou Y."/>
            <person name="Gourion B."/>
            <person name="Barbe V."/>
            <person name="Chang J."/>
            <person name="Cruveiller S."/>
            <person name="Dossat C."/>
            <person name="Gillett W."/>
            <person name="Gruffaz C."/>
            <person name="Haugen E."/>
            <person name="Hourcade E."/>
            <person name="Levy R."/>
            <person name="Mangenot S."/>
            <person name="Muller E."/>
            <person name="Nadalig T."/>
            <person name="Pagni M."/>
            <person name="Penny C."/>
            <person name="Peyraud R."/>
            <person name="Robinson D.G."/>
            <person name="Roche D."/>
            <person name="Rouy Z."/>
            <person name="Saenampechek C."/>
            <person name="Salvignol G."/>
            <person name="Vallenet D."/>
            <person name="Wu Z."/>
            <person name="Marx C.J."/>
            <person name="Vorholt J.A."/>
            <person name="Olson M.V."/>
            <person name="Kaul R."/>
            <person name="Weissenbach J."/>
            <person name="Medigue C."/>
            <person name="Lidstrom M.E."/>
        </authorList>
    </citation>
    <scope>NUCLEOTIDE SEQUENCE [LARGE SCALE GENOMIC DNA]</scope>
    <source>
        <strain evidence="4">ATCC 14718 / DSM 1338 / JCM 2805 / NCIMB 9133 / AM1</strain>
    </source>
</reference>
<dbReference type="AlphaFoldDB" id="C5B5Z2"/>
<feature type="domain" description="GmrSD restriction endonucleases C-terminal" evidence="2">
    <location>
        <begin position="453"/>
        <end position="611"/>
    </location>
</feature>
<dbReference type="KEGG" id="mea:Mex_2p1097"/>
<evidence type="ECO:0000259" key="1">
    <source>
        <dbReference type="Pfam" id="PF03235"/>
    </source>
</evidence>
<dbReference type="PANTHER" id="PTHR35149:SF1">
    <property type="entry name" value="DUF5655 DOMAIN-CONTAINING PROTEIN"/>
    <property type="match status" value="1"/>
</dbReference>
<evidence type="ECO:0000313" key="4">
    <source>
        <dbReference type="Proteomes" id="UP000009081"/>
    </source>
</evidence>
<geneLocation type="plasmid" evidence="3 4">
    <name>megaplasmid</name>
</geneLocation>
<dbReference type="PANTHER" id="PTHR35149">
    <property type="entry name" value="SLL5132 PROTEIN"/>
    <property type="match status" value="1"/>
</dbReference>
<accession>C5B5Z2</accession>
<dbReference type="Pfam" id="PF07510">
    <property type="entry name" value="GmrSD_C"/>
    <property type="match status" value="1"/>
</dbReference>
<dbReference type="InterPro" id="IPR011089">
    <property type="entry name" value="GmrSD_C"/>
</dbReference>
<dbReference type="InterPro" id="IPR004919">
    <property type="entry name" value="GmrSD_N"/>
</dbReference>
<dbReference type="EMBL" id="CP001511">
    <property type="protein sequence ID" value="ACS43874.1"/>
    <property type="molecule type" value="Genomic_DNA"/>
</dbReference>
<proteinExistence type="predicted"/>
<keyword evidence="4" id="KW-1185">Reference proteome</keyword>
<dbReference type="HOGENOM" id="CLU_011736_6_1_5"/>
<gene>
    <name evidence="3" type="ordered locus">MexAM1_META2p1097</name>
</gene>
<sequence length="629" mass="70912">MAPLAAGIRLKYSTSTHPKGVTMTANSITSQDLSLAQIFLSFYRVPDYQREYVWGERDAKGERGEEVEQFLKDIHSEFEEATKDDAPEYFIGTIVVCPGKDGVFDLIDGQQRSTTSFLTLCALRDMISELDGQVPPTLKAQIAAADMNWQGETVERMRLDLQYEDASGVLVDYGTGKGLKARREGTRSIRNLAGAYDTIREFLTVQFPDDPNGLRRFLGYFTNKVKLIRIETPNISRALKIFETINDRGVGLDAMDLLKNLLFMNAKESDFAKLKDIWRSLTQAIYEAREKPLRFLRYYLMATYDVEGQLREEDIYEWLTKNEKQTKHGDDPIGFAQRLRDGAVAYLNFTTGKTVGGHLDNGIMNTQALGGTAVKQHLVLLLAGRHLPPALFSRLTRQVEELMFVWLIAGIPTKDYERSITQAARKLRHVEGEPAFTTFVEEFFVRQKNEHRQAFKTKLMSLRAWDMRKFRLRYLMAKLTRHFDVLAYGEAGRESLTHYLETKNDIEHILAQGADDEAKAEFGEGAADVELINRLGNLMLVEAAVNRVIKNVAYSKKALAYPKSQFLLARCQASAMAVGVGDKITQAAQRLNPAPVWNKAAIEARQQWIAEAATEVWDLGPVPVAAAAS</sequence>
<dbReference type="Pfam" id="PF03235">
    <property type="entry name" value="GmrSD_N"/>
    <property type="match status" value="1"/>
</dbReference>
<dbReference type="Proteomes" id="UP000009081">
    <property type="component" value="Plasmid megaplasmid"/>
</dbReference>
<organism evidence="3 4">
    <name type="scientific">Methylorubrum extorquens (strain ATCC 14718 / DSM 1338 / JCM 2805 / NCIMB 9133 / AM1)</name>
    <name type="common">Methylobacterium extorquens</name>
    <dbReference type="NCBI Taxonomy" id="272630"/>
    <lineage>
        <taxon>Bacteria</taxon>
        <taxon>Pseudomonadati</taxon>
        <taxon>Pseudomonadota</taxon>
        <taxon>Alphaproteobacteria</taxon>
        <taxon>Hyphomicrobiales</taxon>
        <taxon>Methylobacteriaceae</taxon>
        <taxon>Methylorubrum</taxon>
    </lineage>
</organism>
<evidence type="ECO:0000259" key="2">
    <source>
        <dbReference type="Pfam" id="PF07510"/>
    </source>
</evidence>
<feature type="domain" description="GmrSD restriction endonucleases N-terminal" evidence="1">
    <location>
        <begin position="43"/>
        <end position="263"/>
    </location>
</feature>
<protein>
    <recommendedName>
        <fullName evidence="5">DUF262 domain-containing protein</fullName>
    </recommendedName>
</protein>
<evidence type="ECO:0000313" key="3">
    <source>
        <dbReference type="EMBL" id="ACS43874.1"/>
    </source>
</evidence>
<name>C5B5Z2_METEA</name>